<name>T1BHP8_9ZZZZ</name>
<dbReference type="GO" id="GO:0046556">
    <property type="term" value="F:alpha-L-arabinofuranosidase activity"/>
    <property type="evidence" value="ECO:0007669"/>
    <property type="project" value="TreeGrafter"/>
</dbReference>
<dbReference type="GO" id="GO:0009044">
    <property type="term" value="F:xylan 1,4-beta-xylosidase activity"/>
    <property type="evidence" value="ECO:0007669"/>
    <property type="project" value="InterPro"/>
</dbReference>
<sequence>AALAEGHHNFIGLSFFAPNINIVRDPRWGRGQETYGEDPYMTSRMGVAFVTGLQGDDPKYLKVVSTPKHYAVHSGPEPGRGGFNVNVSPHDLEDTYLPAFRATVIEGHAGSVMCAYSAVDGTPDCASHMLLEEVLRHAWDFNGYVVSD</sequence>
<dbReference type="InterPro" id="IPR001764">
    <property type="entry name" value="Glyco_hydro_3_N"/>
</dbReference>
<comment type="similarity">
    <text evidence="1">Belongs to the glycosyl hydrolase 3 family.</text>
</comment>
<dbReference type="PRINTS" id="PR00133">
    <property type="entry name" value="GLHYDRLASE3"/>
</dbReference>
<evidence type="ECO:0000259" key="3">
    <source>
        <dbReference type="Pfam" id="PF00933"/>
    </source>
</evidence>
<dbReference type="EMBL" id="AUZX01005372">
    <property type="protein sequence ID" value="EQD68153.1"/>
    <property type="molecule type" value="Genomic_DNA"/>
</dbReference>
<evidence type="ECO:0000313" key="4">
    <source>
        <dbReference type="EMBL" id="EQD68153.1"/>
    </source>
</evidence>
<feature type="non-terminal residue" evidence="4">
    <location>
        <position position="1"/>
    </location>
</feature>
<dbReference type="PANTHER" id="PTHR42721">
    <property type="entry name" value="SUGAR HYDROLASE-RELATED"/>
    <property type="match status" value="1"/>
</dbReference>
<evidence type="ECO:0000256" key="1">
    <source>
        <dbReference type="ARBA" id="ARBA00005336"/>
    </source>
</evidence>
<dbReference type="Gene3D" id="3.20.20.300">
    <property type="entry name" value="Glycoside hydrolase, family 3, N-terminal domain"/>
    <property type="match status" value="1"/>
</dbReference>
<comment type="caution">
    <text evidence="4">The sequence shown here is derived from an EMBL/GenBank/DDBJ whole genome shotgun (WGS) entry which is preliminary data.</text>
</comment>
<dbReference type="SUPFAM" id="SSF51445">
    <property type="entry name" value="(Trans)glycosidases"/>
    <property type="match status" value="1"/>
</dbReference>
<reference evidence="4" key="1">
    <citation type="submission" date="2013-08" db="EMBL/GenBank/DDBJ databases">
        <authorList>
            <person name="Mendez C."/>
            <person name="Richter M."/>
            <person name="Ferrer M."/>
            <person name="Sanchez J."/>
        </authorList>
    </citation>
    <scope>NUCLEOTIDE SEQUENCE</scope>
</reference>
<protein>
    <submittedName>
        <fullName evidence="4">Beta-glucosidase</fullName>
    </submittedName>
</protein>
<feature type="domain" description="Glycoside hydrolase family 3 N-terminal" evidence="3">
    <location>
        <begin position="16"/>
        <end position="148"/>
    </location>
</feature>
<gene>
    <name evidence="4" type="ORF">B1A_07455</name>
</gene>
<dbReference type="GO" id="GO:0031222">
    <property type="term" value="P:arabinan catabolic process"/>
    <property type="evidence" value="ECO:0007669"/>
    <property type="project" value="TreeGrafter"/>
</dbReference>
<feature type="non-terminal residue" evidence="4">
    <location>
        <position position="148"/>
    </location>
</feature>
<dbReference type="Pfam" id="PF00933">
    <property type="entry name" value="Glyco_hydro_3"/>
    <property type="match status" value="1"/>
</dbReference>
<proteinExistence type="inferred from homology"/>
<dbReference type="InterPro" id="IPR044993">
    <property type="entry name" value="BXL"/>
</dbReference>
<keyword evidence="2" id="KW-0378">Hydrolase</keyword>
<accession>T1BHP8</accession>
<evidence type="ECO:0000256" key="2">
    <source>
        <dbReference type="ARBA" id="ARBA00022801"/>
    </source>
</evidence>
<dbReference type="AlphaFoldDB" id="T1BHP8"/>
<reference evidence="4" key="2">
    <citation type="journal article" date="2014" name="ISME J.">
        <title>Microbial stratification in low pH oxic and suboxic macroscopic growths along an acid mine drainage.</title>
        <authorList>
            <person name="Mendez-Garcia C."/>
            <person name="Mesa V."/>
            <person name="Sprenger R.R."/>
            <person name="Richter M."/>
            <person name="Diez M.S."/>
            <person name="Solano J."/>
            <person name="Bargiela R."/>
            <person name="Golyshina O.V."/>
            <person name="Manteca A."/>
            <person name="Ramos J.L."/>
            <person name="Gallego J.R."/>
            <person name="Llorente I."/>
            <person name="Martins Dos Santos V.A."/>
            <person name="Jensen O.N."/>
            <person name="Pelaez A.I."/>
            <person name="Sanchez J."/>
            <person name="Ferrer M."/>
        </authorList>
    </citation>
    <scope>NUCLEOTIDE SEQUENCE</scope>
</reference>
<dbReference type="InterPro" id="IPR036962">
    <property type="entry name" value="Glyco_hydro_3_N_sf"/>
</dbReference>
<organism evidence="4">
    <name type="scientific">mine drainage metagenome</name>
    <dbReference type="NCBI Taxonomy" id="410659"/>
    <lineage>
        <taxon>unclassified sequences</taxon>
        <taxon>metagenomes</taxon>
        <taxon>ecological metagenomes</taxon>
    </lineage>
</organism>
<dbReference type="PANTHER" id="PTHR42721:SF3">
    <property type="entry name" value="BETA-D-XYLOSIDASE 5-RELATED"/>
    <property type="match status" value="1"/>
</dbReference>
<dbReference type="GO" id="GO:0045493">
    <property type="term" value="P:xylan catabolic process"/>
    <property type="evidence" value="ECO:0007669"/>
    <property type="project" value="InterPro"/>
</dbReference>
<dbReference type="InterPro" id="IPR017853">
    <property type="entry name" value="GH"/>
</dbReference>